<dbReference type="SFLD" id="SFLDF00155">
    <property type="entry name" value="muconate_cycloisomerase_(anti)"/>
    <property type="match status" value="1"/>
</dbReference>
<dbReference type="InterPro" id="IPR013341">
    <property type="entry name" value="Mandelate_racemase_N_dom"/>
</dbReference>
<dbReference type="SUPFAM" id="SSF51604">
    <property type="entry name" value="Enolase C-terminal domain-like"/>
    <property type="match status" value="1"/>
</dbReference>
<keyword evidence="6" id="KW-1185">Reference proteome</keyword>
<dbReference type="Pfam" id="PF02746">
    <property type="entry name" value="MR_MLE_N"/>
    <property type="match status" value="1"/>
</dbReference>
<name>A0ABS9Q6W4_9MICO</name>
<dbReference type="InterPro" id="IPR013342">
    <property type="entry name" value="Mandelate_racemase_C"/>
</dbReference>
<evidence type="ECO:0000256" key="3">
    <source>
        <dbReference type="ARBA" id="ARBA00023235"/>
    </source>
</evidence>
<proteinExistence type="inferred from homology"/>
<evidence type="ECO:0000259" key="4">
    <source>
        <dbReference type="SMART" id="SM00922"/>
    </source>
</evidence>
<dbReference type="RefSeq" id="WP_239266422.1">
    <property type="nucleotide sequence ID" value="NZ_JAKRCV010000088.1"/>
</dbReference>
<dbReference type="PANTHER" id="PTHR48073:SF2">
    <property type="entry name" value="O-SUCCINYLBENZOATE SYNTHASE"/>
    <property type="match status" value="1"/>
</dbReference>
<comment type="caution">
    <text evidence="5">The sequence shown here is derived from an EMBL/GenBank/DDBJ whole genome shotgun (WGS) entry which is preliminary data.</text>
</comment>
<dbReference type="Pfam" id="PF13378">
    <property type="entry name" value="MR_MLE_C"/>
    <property type="match status" value="1"/>
</dbReference>
<evidence type="ECO:0000256" key="1">
    <source>
        <dbReference type="ARBA" id="ARBA00008031"/>
    </source>
</evidence>
<dbReference type="Proteomes" id="UP001521931">
    <property type="component" value="Unassembled WGS sequence"/>
</dbReference>
<organism evidence="5 6">
    <name type="scientific">Arsenicicoccus bolidensis</name>
    <dbReference type="NCBI Taxonomy" id="229480"/>
    <lineage>
        <taxon>Bacteria</taxon>
        <taxon>Bacillati</taxon>
        <taxon>Actinomycetota</taxon>
        <taxon>Actinomycetes</taxon>
        <taxon>Micrococcales</taxon>
        <taxon>Intrasporangiaceae</taxon>
        <taxon>Arsenicicoccus</taxon>
    </lineage>
</organism>
<dbReference type="SFLD" id="SFLDG00180">
    <property type="entry name" value="muconate_cycloisomerase"/>
    <property type="match status" value="1"/>
</dbReference>
<dbReference type="PANTHER" id="PTHR48073">
    <property type="entry name" value="O-SUCCINYLBENZOATE SYNTHASE-RELATED"/>
    <property type="match status" value="1"/>
</dbReference>
<dbReference type="SUPFAM" id="SSF54826">
    <property type="entry name" value="Enolase N-terminal domain-like"/>
    <property type="match status" value="1"/>
</dbReference>
<dbReference type="SMART" id="SM00922">
    <property type="entry name" value="MR_MLE"/>
    <property type="match status" value="1"/>
</dbReference>
<evidence type="ECO:0000313" key="5">
    <source>
        <dbReference type="EMBL" id="MCG7323612.1"/>
    </source>
</evidence>
<dbReference type="CDD" id="cd03315">
    <property type="entry name" value="MLE_like"/>
    <property type="match status" value="1"/>
</dbReference>
<keyword evidence="3" id="KW-0413">Isomerase</keyword>
<dbReference type="EMBL" id="JAKRCV010000088">
    <property type="protein sequence ID" value="MCG7323612.1"/>
    <property type="molecule type" value="Genomic_DNA"/>
</dbReference>
<dbReference type="InterPro" id="IPR029017">
    <property type="entry name" value="Enolase-like_N"/>
</dbReference>
<dbReference type="Gene3D" id="3.30.390.10">
    <property type="entry name" value="Enolase-like, N-terminal domain"/>
    <property type="match status" value="1"/>
</dbReference>
<dbReference type="InterPro" id="IPR036849">
    <property type="entry name" value="Enolase-like_C_sf"/>
</dbReference>
<dbReference type="SFLD" id="SFLDS00001">
    <property type="entry name" value="Enolase"/>
    <property type="match status" value="1"/>
</dbReference>
<dbReference type="InterPro" id="IPR029065">
    <property type="entry name" value="Enolase_C-like"/>
</dbReference>
<accession>A0ABS9Q6W4</accession>
<evidence type="ECO:0000256" key="2">
    <source>
        <dbReference type="ARBA" id="ARBA00022723"/>
    </source>
</evidence>
<reference evidence="5 6" key="1">
    <citation type="submission" date="2022-02" db="EMBL/GenBank/DDBJ databases">
        <title>Uncovering new skin microbiome diversity through culturing and metagenomics.</title>
        <authorList>
            <person name="Conlan S."/>
            <person name="Deming C."/>
            <person name="Nisc Comparative Sequencing Program N."/>
            <person name="Segre J.A."/>
        </authorList>
    </citation>
    <scope>NUCLEOTIDE SEQUENCE [LARGE SCALE GENOMIC DNA]</scope>
    <source>
        <strain evidence="5 6">ACRQZ</strain>
    </source>
</reference>
<dbReference type="InterPro" id="IPR034613">
    <property type="entry name" value="Muconate_cycloisomerase_anti"/>
</dbReference>
<sequence length="388" mass="41650">MTTSTPTSRTSATTSTPGTADLTVTEVETIPFAIPYRKPLAFASGSVSVAEHVLVRVRTAGGLVGVAEAPPRPFTYGETQASIVAVIQQIFAPAVLGTDALHREQIHARLRRTVGNPTAKAALDMALWDVIGQAFGRPVTELLGGYSDRMRVSHMLGFADPAAMVDEAERIRSTYGITTFKVKVGRRPFRLDVDVCRALREHFGDAVELYVDGNRGWTPSEAARALDAMADLDLTLAEELCPADDVLGRRWLVRHTTIPTVADESATTPGEVTREILGGSADAISIKTARTGFTDSRRILHQCEGLGVEVVMGNQIDGQLGTACAVAFGSAYDATTRRAGELSNFLDMSDDLLTEPLQIQDGTLAVSGRPGIGVTVDEDKLEHYRVDL</sequence>
<evidence type="ECO:0000313" key="6">
    <source>
        <dbReference type="Proteomes" id="UP001521931"/>
    </source>
</evidence>
<comment type="similarity">
    <text evidence="1">Belongs to the mandelate racemase/muconate lactonizing enzyme family.</text>
</comment>
<keyword evidence="2" id="KW-0479">Metal-binding</keyword>
<dbReference type="Gene3D" id="3.20.20.120">
    <property type="entry name" value="Enolase-like C-terminal domain"/>
    <property type="match status" value="1"/>
</dbReference>
<protein>
    <submittedName>
        <fullName evidence="5">Enolase</fullName>
    </submittedName>
</protein>
<gene>
    <name evidence="5" type="ORF">MHL29_17185</name>
</gene>
<feature type="domain" description="Mandelate racemase/muconate lactonizing enzyme C-terminal" evidence="4">
    <location>
        <begin position="161"/>
        <end position="259"/>
    </location>
</feature>